<evidence type="ECO:0000256" key="7">
    <source>
        <dbReference type="ARBA" id="ARBA00022989"/>
    </source>
</evidence>
<dbReference type="Pfam" id="PF00672">
    <property type="entry name" value="HAMP"/>
    <property type="match status" value="1"/>
</dbReference>
<evidence type="ECO:0000256" key="9">
    <source>
        <dbReference type="ARBA" id="ARBA00023224"/>
    </source>
</evidence>
<dbReference type="CDD" id="cd11386">
    <property type="entry name" value="MCP_signal"/>
    <property type="match status" value="1"/>
</dbReference>
<name>A0A556ARY7_9BURK</name>
<keyword evidence="2" id="KW-1003">Cell membrane</keyword>
<evidence type="ECO:0000256" key="1">
    <source>
        <dbReference type="ARBA" id="ARBA00004429"/>
    </source>
</evidence>
<dbReference type="Gene3D" id="1.10.287.950">
    <property type="entry name" value="Methyl-accepting chemotaxis protein"/>
    <property type="match status" value="1"/>
</dbReference>
<dbReference type="Proteomes" id="UP000318405">
    <property type="component" value="Unassembled WGS sequence"/>
</dbReference>
<keyword evidence="9 11" id="KW-0807">Transducer</keyword>
<dbReference type="PROSITE" id="PS50885">
    <property type="entry name" value="HAMP"/>
    <property type="match status" value="1"/>
</dbReference>
<comment type="similarity">
    <text evidence="10">Belongs to the methyl-accepting chemotaxis (MCP) protein family.</text>
</comment>
<dbReference type="RefSeq" id="WP_143947986.1">
    <property type="nucleotide sequence ID" value="NZ_BAABMB010000002.1"/>
</dbReference>
<proteinExistence type="inferred from homology"/>
<keyword evidence="6 13" id="KW-0812">Transmembrane</keyword>
<evidence type="ECO:0000256" key="5">
    <source>
        <dbReference type="ARBA" id="ARBA00022519"/>
    </source>
</evidence>
<evidence type="ECO:0000256" key="10">
    <source>
        <dbReference type="ARBA" id="ARBA00029447"/>
    </source>
</evidence>
<evidence type="ECO:0000256" key="6">
    <source>
        <dbReference type="ARBA" id="ARBA00022692"/>
    </source>
</evidence>
<evidence type="ECO:0000256" key="8">
    <source>
        <dbReference type="ARBA" id="ARBA00023136"/>
    </source>
</evidence>
<dbReference type="GO" id="GO:0004888">
    <property type="term" value="F:transmembrane signaling receptor activity"/>
    <property type="evidence" value="ECO:0007669"/>
    <property type="project" value="InterPro"/>
</dbReference>
<keyword evidence="17" id="KW-1185">Reference proteome</keyword>
<evidence type="ECO:0000259" key="14">
    <source>
        <dbReference type="PROSITE" id="PS50111"/>
    </source>
</evidence>
<dbReference type="InterPro" id="IPR003660">
    <property type="entry name" value="HAMP_dom"/>
</dbReference>
<evidence type="ECO:0000256" key="13">
    <source>
        <dbReference type="SAM" id="Phobius"/>
    </source>
</evidence>
<dbReference type="Pfam" id="PF00015">
    <property type="entry name" value="MCPsignal"/>
    <property type="match status" value="1"/>
</dbReference>
<dbReference type="FunFam" id="1.10.287.950:FF:000001">
    <property type="entry name" value="Methyl-accepting chemotaxis sensory transducer"/>
    <property type="match status" value="1"/>
</dbReference>
<dbReference type="OrthoDB" id="9806477at2"/>
<keyword evidence="4" id="KW-0145">Chemotaxis</keyword>
<evidence type="ECO:0000259" key="15">
    <source>
        <dbReference type="PROSITE" id="PS50885"/>
    </source>
</evidence>
<comment type="caution">
    <text evidence="16">The sequence shown here is derived from an EMBL/GenBank/DDBJ whole genome shotgun (WGS) entry which is preliminary data.</text>
</comment>
<dbReference type="AlphaFoldDB" id="A0A556ARY7"/>
<evidence type="ECO:0000256" key="12">
    <source>
        <dbReference type="SAM" id="MobiDB-lite"/>
    </source>
</evidence>
<dbReference type="PRINTS" id="PR00260">
    <property type="entry name" value="CHEMTRNSDUCR"/>
</dbReference>
<dbReference type="EMBL" id="VLTJ01000020">
    <property type="protein sequence ID" value="TSH95697.1"/>
    <property type="molecule type" value="Genomic_DNA"/>
</dbReference>
<evidence type="ECO:0000256" key="11">
    <source>
        <dbReference type="PROSITE-ProRule" id="PRU00284"/>
    </source>
</evidence>
<dbReference type="SMART" id="SM00283">
    <property type="entry name" value="MA"/>
    <property type="match status" value="1"/>
</dbReference>
<dbReference type="InterPro" id="IPR003122">
    <property type="entry name" value="Tar_rcpt_lig-bd"/>
</dbReference>
<dbReference type="CDD" id="cd06225">
    <property type="entry name" value="HAMP"/>
    <property type="match status" value="1"/>
</dbReference>
<feature type="domain" description="Methyl-accepting transducer" evidence="14">
    <location>
        <begin position="272"/>
        <end position="501"/>
    </location>
</feature>
<protein>
    <submittedName>
        <fullName evidence="16">HAMP domain-containing protein</fullName>
    </submittedName>
</protein>
<dbReference type="GO" id="GO:0007165">
    <property type="term" value="P:signal transduction"/>
    <property type="evidence" value="ECO:0007669"/>
    <property type="project" value="UniProtKB-KW"/>
</dbReference>
<dbReference type="PANTHER" id="PTHR43531:SF14">
    <property type="entry name" value="METHYL-ACCEPTING CHEMOTAXIS PROTEIN I-RELATED"/>
    <property type="match status" value="1"/>
</dbReference>
<dbReference type="Pfam" id="PF02203">
    <property type="entry name" value="TarH"/>
    <property type="match status" value="1"/>
</dbReference>
<feature type="transmembrane region" description="Helical" evidence="13">
    <location>
        <begin position="189"/>
        <end position="209"/>
    </location>
</feature>
<feature type="region of interest" description="Disordered" evidence="12">
    <location>
        <begin position="574"/>
        <end position="613"/>
    </location>
</feature>
<accession>A0A556ARY7</accession>
<dbReference type="SMART" id="SM00304">
    <property type="entry name" value="HAMP"/>
    <property type="match status" value="1"/>
</dbReference>
<dbReference type="InterPro" id="IPR051310">
    <property type="entry name" value="MCP_chemotaxis"/>
</dbReference>
<sequence length="613" mass="62862">MLKNMKVSTLLMAVLGLLGAMLLGGGAIGWLGLYDASRTLEEVHTLSAEAKAELDEAYLVSARASTGLIALATSLNTGGSLDAASRQDASRAAGMLQSAAGHAALARETELEPEGARLLAATLQAFDAYHGNLRALDQAASAGNAAGVANASASLTRTSDQLVRAREAFNSYADSRIEALMSASERQYAIVRVMIVGALIFTLIVILAMRSALQRMVMRPLREAGAHCDRIAKGDLTGVIAVESNNEFGALLVSIKHMQDDLARTVGAVRRGVEEINVGAREIAMGNLDLSSRTEQQASSLQAAASSMEQLASAVRQNADNARQATQLASGASGVAVSGGEAVGDVVDTMRDIAGSSRKIEEIVGVIDSIAFQTNILALNAAVEAARAGEQGKGFAVVAGEVRSLAQRSASAAKEIKALIAESTHKVAAGSTQVEKAGATMDDIVSSVQRVSDLIGEISAASVEQSSGIESVNRSVAEMDEMTQHNAALVEQAAAAAASLEEQARTLSDAVAAFRLNDGAARAPARRTESQGTADAARGRLAGLATAVSTRAKQAAASAALPQLAGAGAGTGAAVPVELPAGAPPKAARTARQPAKPNAPKRAPVADDDWESF</sequence>
<dbReference type="InterPro" id="IPR004089">
    <property type="entry name" value="MCPsignal_dom"/>
</dbReference>
<dbReference type="GO" id="GO:0006935">
    <property type="term" value="P:chemotaxis"/>
    <property type="evidence" value="ECO:0007669"/>
    <property type="project" value="UniProtKB-KW"/>
</dbReference>
<dbReference type="PANTHER" id="PTHR43531">
    <property type="entry name" value="PROTEIN ICFG"/>
    <property type="match status" value="1"/>
</dbReference>
<dbReference type="SUPFAM" id="SSF58104">
    <property type="entry name" value="Methyl-accepting chemotaxis protein (MCP) signaling domain"/>
    <property type="match status" value="1"/>
</dbReference>
<evidence type="ECO:0000256" key="3">
    <source>
        <dbReference type="ARBA" id="ARBA00022481"/>
    </source>
</evidence>
<keyword evidence="5" id="KW-0997">Cell inner membrane</keyword>
<evidence type="ECO:0000256" key="4">
    <source>
        <dbReference type="ARBA" id="ARBA00022500"/>
    </source>
</evidence>
<keyword evidence="3" id="KW-0488">Methylation</keyword>
<dbReference type="InterPro" id="IPR004090">
    <property type="entry name" value="Chemotax_Me-accpt_rcpt"/>
</dbReference>
<gene>
    <name evidence="16" type="ORF">FOZ76_09870</name>
</gene>
<dbReference type="PROSITE" id="PS50111">
    <property type="entry name" value="CHEMOTAXIS_TRANSDUC_2"/>
    <property type="match status" value="1"/>
</dbReference>
<feature type="domain" description="HAMP" evidence="15">
    <location>
        <begin position="215"/>
        <end position="267"/>
    </location>
</feature>
<comment type="subcellular location">
    <subcellularLocation>
        <location evidence="1">Cell inner membrane</location>
        <topology evidence="1">Multi-pass membrane protein</topology>
    </subcellularLocation>
</comment>
<reference evidence="16 17" key="1">
    <citation type="submission" date="2019-07" db="EMBL/GenBank/DDBJ databases">
        <title>Qingshengfaniella alkalisoli gen. nov., sp. nov., isolated from saline soil.</title>
        <authorList>
            <person name="Xu L."/>
            <person name="Huang X.-X."/>
            <person name="Sun J.-Q."/>
        </authorList>
    </citation>
    <scope>NUCLEOTIDE SEQUENCE [LARGE SCALE GENOMIC DNA]</scope>
    <source>
        <strain evidence="16 17">DSM 27279</strain>
    </source>
</reference>
<evidence type="ECO:0000313" key="16">
    <source>
        <dbReference type="EMBL" id="TSH95697.1"/>
    </source>
</evidence>
<keyword evidence="7 13" id="KW-1133">Transmembrane helix</keyword>
<organism evidence="16 17">
    <name type="scientific">Verticiella sediminum</name>
    <dbReference type="NCBI Taxonomy" id="1247510"/>
    <lineage>
        <taxon>Bacteria</taxon>
        <taxon>Pseudomonadati</taxon>
        <taxon>Pseudomonadota</taxon>
        <taxon>Betaproteobacteria</taxon>
        <taxon>Burkholderiales</taxon>
        <taxon>Alcaligenaceae</taxon>
        <taxon>Verticiella</taxon>
    </lineage>
</organism>
<dbReference type="GO" id="GO:0005886">
    <property type="term" value="C:plasma membrane"/>
    <property type="evidence" value="ECO:0007669"/>
    <property type="project" value="UniProtKB-SubCell"/>
</dbReference>
<evidence type="ECO:0000256" key="2">
    <source>
        <dbReference type="ARBA" id="ARBA00022475"/>
    </source>
</evidence>
<keyword evidence="8 13" id="KW-0472">Membrane</keyword>
<evidence type="ECO:0000313" key="17">
    <source>
        <dbReference type="Proteomes" id="UP000318405"/>
    </source>
</evidence>